<feature type="chain" id="PRO_5021874432" description="Lipoprotein" evidence="1">
    <location>
        <begin position="29"/>
        <end position="79"/>
    </location>
</feature>
<comment type="caution">
    <text evidence="2">The sequence shown here is derived from an EMBL/GenBank/DDBJ whole genome shotgun (WGS) entry which is preliminary data.</text>
</comment>
<gene>
    <name evidence="2" type="ORF">FMM05_01440</name>
</gene>
<dbReference type="AlphaFoldDB" id="A0A552VAE5"/>
<sequence>MKVNLLKKSLFAAMLLAGLTFTSCKDKAEGEGDAVATDTIASEDFNATPADTVVTDKDTVVEMGTDIDSKENATGTQVP</sequence>
<organism evidence="2 3">
    <name type="scientific">Flavobacterium zepuense</name>
    <dbReference type="NCBI Taxonomy" id="2593302"/>
    <lineage>
        <taxon>Bacteria</taxon>
        <taxon>Pseudomonadati</taxon>
        <taxon>Bacteroidota</taxon>
        <taxon>Flavobacteriia</taxon>
        <taxon>Flavobacteriales</taxon>
        <taxon>Flavobacteriaceae</taxon>
        <taxon>Flavobacterium</taxon>
    </lineage>
</organism>
<reference evidence="2 3" key="1">
    <citation type="submission" date="2019-07" db="EMBL/GenBank/DDBJ databases">
        <title>Flavobacterium sp. nov., isolated from glacier ice.</title>
        <authorList>
            <person name="Liu Q."/>
            <person name="Xin Y.-H."/>
        </authorList>
    </citation>
    <scope>NUCLEOTIDE SEQUENCE [LARGE SCALE GENOMIC DNA]</scope>
    <source>
        <strain evidence="2 3">ZT4R6</strain>
    </source>
</reference>
<dbReference type="RefSeq" id="WP_143371556.1">
    <property type="nucleotide sequence ID" value="NZ_VJVZ01000001.1"/>
</dbReference>
<dbReference type="OrthoDB" id="9956036at2"/>
<keyword evidence="1" id="KW-0732">Signal</keyword>
<evidence type="ECO:0000256" key="1">
    <source>
        <dbReference type="SAM" id="SignalP"/>
    </source>
</evidence>
<protein>
    <recommendedName>
        <fullName evidence="4">Lipoprotein</fullName>
    </recommendedName>
</protein>
<keyword evidence="3" id="KW-1185">Reference proteome</keyword>
<dbReference type="PROSITE" id="PS51257">
    <property type="entry name" value="PROKAR_LIPOPROTEIN"/>
    <property type="match status" value="1"/>
</dbReference>
<dbReference type="Proteomes" id="UP000320643">
    <property type="component" value="Unassembled WGS sequence"/>
</dbReference>
<feature type="signal peptide" evidence="1">
    <location>
        <begin position="1"/>
        <end position="28"/>
    </location>
</feature>
<evidence type="ECO:0000313" key="2">
    <source>
        <dbReference type="EMBL" id="TRW27330.1"/>
    </source>
</evidence>
<name>A0A552VAE5_9FLAO</name>
<evidence type="ECO:0008006" key="4">
    <source>
        <dbReference type="Google" id="ProtNLM"/>
    </source>
</evidence>
<proteinExistence type="predicted"/>
<evidence type="ECO:0000313" key="3">
    <source>
        <dbReference type="Proteomes" id="UP000320643"/>
    </source>
</evidence>
<accession>A0A552VAE5</accession>
<dbReference type="EMBL" id="VJVZ01000001">
    <property type="protein sequence ID" value="TRW27330.1"/>
    <property type="molecule type" value="Genomic_DNA"/>
</dbReference>